<dbReference type="InterPro" id="IPR036052">
    <property type="entry name" value="TrpB-like_PALP_sf"/>
</dbReference>
<dbReference type="NCBIfam" id="TIGR03945">
    <property type="entry name" value="PLP_SbnA_fam"/>
    <property type="match status" value="1"/>
</dbReference>
<accession>A0A1M5CS37</accession>
<organism evidence="6 7">
    <name type="scientific">Jatrophihabitans endophyticus</name>
    <dbReference type="NCBI Taxonomy" id="1206085"/>
    <lineage>
        <taxon>Bacteria</taxon>
        <taxon>Bacillati</taxon>
        <taxon>Actinomycetota</taxon>
        <taxon>Actinomycetes</taxon>
        <taxon>Jatrophihabitantales</taxon>
        <taxon>Jatrophihabitantaceae</taxon>
        <taxon>Jatrophihabitans</taxon>
    </lineage>
</organism>
<dbReference type="AlphaFoldDB" id="A0A1M5CS37"/>
<evidence type="ECO:0000256" key="3">
    <source>
        <dbReference type="ARBA" id="ARBA00022679"/>
    </source>
</evidence>
<comment type="subunit">
    <text evidence="2">Homodimer.</text>
</comment>
<dbReference type="GO" id="GO:1901605">
    <property type="term" value="P:alpha-amino acid metabolic process"/>
    <property type="evidence" value="ECO:0007669"/>
    <property type="project" value="UniProtKB-ARBA"/>
</dbReference>
<feature type="domain" description="Tryptophan synthase beta chain-like PALP" evidence="5">
    <location>
        <begin position="10"/>
        <end position="286"/>
    </location>
</feature>
<reference evidence="6 7" key="1">
    <citation type="submission" date="2016-11" db="EMBL/GenBank/DDBJ databases">
        <authorList>
            <person name="Jaros S."/>
            <person name="Januszkiewicz K."/>
            <person name="Wedrychowicz H."/>
        </authorList>
    </citation>
    <scope>NUCLEOTIDE SEQUENCE [LARGE SCALE GENOMIC DNA]</scope>
    <source>
        <strain evidence="6 7">DSM 45627</strain>
    </source>
</reference>
<dbReference type="EMBL" id="FQVU01000001">
    <property type="protein sequence ID" value="SHF57563.1"/>
    <property type="molecule type" value="Genomic_DNA"/>
</dbReference>
<evidence type="ECO:0000259" key="5">
    <source>
        <dbReference type="Pfam" id="PF00291"/>
    </source>
</evidence>
<evidence type="ECO:0000313" key="6">
    <source>
        <dbReference type="EMBL" id="SHF57563.1"/>
    </source>
</evidence>
<dbReference type="InterPro" id="IPR050214">
    <property type="entry name" value="Cys_Synth/Cystath_Beta-Synth"/>
</dbReference>
<dbReference type="Gene3D" id="3.40.50.1100">
    <property type="match status" value="2"/>
</dbReference>
<gene>
    <name evidence="6" type="ORF">SAMN05443575_0334</name>
</gene>
<dbReference type="PANTHER" id="PTHR10314">
    <property type="entry name" value="CYSTATHIONINE BETA-SYNTHASE"/>
    <property type="match status" value="1"/>
</dbReference>
<dbReference type="InterPro" id="IPR001926">
    <property type="entry name" value="TrpB-like_PALP"/>
</dbReference>
<dbReference type="STRING" id="1206085.SAMN05443575_0334"/>
<evidence type="ECO:0000256" key="4">
    <source>
        <dbReference type="ARBA" id="ARBA00022898"/>
    </source>
</evidence>
<evidence type="ECO:0000256" key="1">
    <source>
        <dbReference type="ARBA" id="ARBA00001933"/>
    </source>
</evidence>
<name>A0A1M5CS37_9ACTN</name>
<dbReference type="SUPFAM" id="SSF53686">
    <property type="entry name" value="Tryptophan synthase beta subunit-like PLP-dependent enzymes"/>
    <property type="match status" value="1"/>
</dbReference>
<dbReference type="OrthoDB" id="5176350at2"/>
<comment type="cofactor">
    <cofactor evidence="1">
        <name>pyridoxal 5'-phosphate</name>
        <dbReference type="ChEBI" id="CHEBI:597326"/>
    </cofactor>
</comment>
<protein>
    <submittedName>
        <fullName evidence="6">Cysteine synthase A</fullName>
    </submittedName>
</protein>
<proteinExistence type="predicted"/>
<keyword evidence="4" id="KW-0663">Pyridoxal phosphate</keyword>
<keyword evidence="7" id="KW-1185">Reference proteome</keyword>
<evidence type="ECO:0000256" key="2">
    <source>
        <dbReference type="ARBA" id="ARBA00011738"/>
    </source>
</evidence>
<dbReference type="Pfam" id="PF00291">
    <property type="entry name" value="PALP"/>
    <property type="match status" value="1"/>
</dbReference>
<dbReference type="Proteomes" id="UP000186132">
    <property type="component" value="Unassembled WGS sequence"/>
</dbReference>
<evidence type="ECO:0000313" key="7">
    <source>
        <dbReference type="Proteomes" id="UP000186132"/>
    </source>
</evidence>
<dbReference type="GO" id="GO:0016740">
    <property type="term" value="F:transferase activity"/>
    <property type="evidence" value="ECO:0007669"/>
    <property type="project" value="UniProtKB-KW"/>
</dbReference>
<dbReference type="InterPro" id="IPR023927">
    <property type="entry name" value="SbnA"/>
</dbReference>
<keyword evidence="3" id="KW-0808">Transferase</keyword>
<dbReference type="CDD" id="cd01561">
    <property type="entry name" value="CBS_like"/>
    <property type="match status" value="1"/>
</dbReference>
<sequence>MPGRIHSHTTPVRRLVLPGADVVVKMESANLHGGTKDRSAGWILDRAYARGELTARTTVVESSSGNFALALAMRCRALGIEFVPVVDPYLNHTTEQTLAAVCSRIEYVHTPDPSGAYLPARLARVGELVESLPHAYWPNQYANTDAADAHYHLTGAELVDELDELDLLFVGVGTGATITGVAHRVLERFPLARVVAVDAAGSRIFGDTPAPRHIPGLGSTIVPAILDMSVIDEVVHVPELEAVRACHELVREHGLFGGGSTGSVFAAIRRYLARNPTGRRPTIACISPDGGQAYLDSVYDPQWVHRTLIEGAES</sequence>